<feature type="compositionally biased region" description="Basic and acidic residues" evidence="1">
    <location>
        <begin position="344"/>
        <end position="369"/>
    </location>
</feature>
<dbReference type="EMBL" id="RCNU01000002">
    <property type="protein sequence ID" value="RWQ98577.1"/>
    <property type="molecule type" value="Genomic_DNA"/>
</dbReference>
<feature type="region of interest" description="Disordered" evidence="1">
    <location>
        <begin position="162"/>
        <end position="252"/>
    </location>
</feature>
<evidence type="ECO:0000256" key="1">
    <source>
        <dbReference type="SAM" id="MobiDB-lite"/>
    </source>
</evidence>
<dbReference type="PANTHER" id="PTHR12232:SF0">
    <property type="entry name" value="THIOREDOXIN DOMAIN-CONTAINING PROTEIN"/>
    <property type="match status" value="1"/>
</dbReference>
<organism evidence="2 3">
    <name type="scientific">Byssochlamys spectabilis</name>
    <name type="common">Paecilomyces variotii</name>
    <dbReference type="NCBI Taxonomy" id="264951"/>
    <lineage>
        <taxon>Eukaryota</taxon>
        <taxon>Fungi</taxon>
        <taxon>Dikarya</taxon>
        <taxon>Ascomycota</taxon>
        <taxon>Pezizomycotina</taxon>
        <taxon>Eurotiomycetes</taxon>
        <taxon>Eurotiomycetidae</taxon>
        <taxon>Eurotiales</taxon>
        <taxon>Thermoascaceae</taxon>
        <taxon>Paecilomyces</taxon>
    </lineage>
</organism>
<evidence type="ECO:0000313" key="3">
    <source>
        <dbReference type="Proteomes" id="UP000283841"/>
    </source>
</evidence>
<protein>
    <submittedName>
        <fullName evidence="2">Uncharacterized protein</fullName>
    </submittedName>
</protein>
<dbReference type="Gene3D" id="3.40.30.10">
    <property type="entry name" value="Glutaredoxin"/>
    <property type="match status" value="1"/>
</dbReference>
<dbReference type="PANTHER" id="PTHR12232">
    <property type="entry name" value="SH3 DOMAIN-BINDING GLUTAMIC ACID-RICH-LIKE PROTEIN"/>
    <property type="match status" value="1"/>
</dbReference>
<sequence length="377" mass="40701">MPSDPTLYLYTSLTAGSSHIITATSRLETILKANKLPFRAIDVATDDKARQLWGRRSKGKKLPGLVKYGEIVGDLEQIEEWNEYGELKMQINNFEDPDNFISEDNPAYSKPATQSSATIAATTATTGTPKSSNTPHIQIKSPPAEEPTVDERITLALRLAGEEAASKAKDTKTAKKVAKPAESALEKAASSTEPPSSKPEAARTAEKPTRLDETAEERESKKPEGEQANPGRRKSVVPAAEIAGNPRRPSLVPEVAAVSSANFRAENAEALGLVEHHRGSIVSATSPEEMNSVRNEIRKSISEGPKGVIDALRGDLAEQREKEETVTTPSTIAEEEADALAPSKAEKEKSETDKETEETPQKQDPKDEVLTGASVQD</sequence>
<dbReference type="InterPro" id="IPR051033">
    <property type="entry name" value="SH3BGR"/>
</dbReference>
<dbReference type="PROSITE" id="PS51354">
    <property type="entry name" value="GLUTAREDOXIN_2"/>
    <property type="match status" value="1"/>
</dbReference>
<dbReference type="Proteomes" id="UP000283841">
    <property type="component" value="Unassembled WGS sequence"/>
</dbReference>
<dbReference type="RefSeq" id="XP_028488222.1">
    <property type="nucleotide sequence ID" value="XM_028630074.1"/>
</dbReference>
<accession>A0A443I3G7</accession>
<feature type="compositionally biased region" description="Low complexity" evidence="1">
    <location>
        <begin position="123"/>
        <end position="134"/>
    </location>
</feature>
<dbReference type="GeneID" id="39599351"/>
<dbReference type="InterPro" id="IPR036249">
    <property type="entry name" value="Thioredoxin-like_sf"/>
</dbReference>
<feature type="compositionally biased region" description="Basic and acidic residues" evidence="1">
    <location>
        <begin position="162"/>
        <end position="173"/>
    </location>
</feature>
<feature type="compositionally biased region" description="Basic and acidic residues" evidence="1">
    <location>
        <begin position="200"/>
        <end position="225"/>
    </location>
</feature>
<feature type="region of interest" description="Disordered" evidence="1">
    <location>
        <begin position="123"/>
        <end position="149"/>
    </location>
</feature>
<dbReference type="SUPFAM" id="SSF52833">
    <property type="entry name" value="Thioredoxin-like"/>
    <property type="match status" value="1"/>
</dbReference>
<dbReference type="GO" id="GO:0005737">
    <property type="term" value="C:cytoplasm"/>
    <property type="evidence" value="ECO:0007669"/>
    <property type="project" value="TreeGrafter"/>
</dbReference>
<feature type="region of interest" description="Disordered" evidence="1">
    <location>
        <begin position="313"/>
        <end position="377"/>
    </location>
</feature>
<evidence type="ECO:0000313" key="2">
    <source>
        <dbReference type="EMBL" id="RWQ98577.1"/>
    </source>
</evidence>
<dbReference type="VEuPathDB" id="FungiDB:C8Q69DRAFT_459412"/>
<dbReference type="STRING" id="264951.A0A443I3G7"/>
<reference evidence="2 3" key="1">
    <citation type="journal article" date="2018" name="Front. Microbiol.">
        <title>Genomic and genetic insights into a cosmopolitan fungus, Paecilomyces variotii (Eurotiales).</title>
        <authorList>
            <person name="Urquhart A.S."/>
            <person name="Mondo S.J."/>
            <person name="Makela M.R."/>
            <person name="Hane J.K."/>
            <person name="Wiebenga A."/>
            <person name="He G."/>
            <person name="Mihaltcheva S."/>
            <person name="Pangilinan J."/>
            <person name="Lipzen A."/>
            <person name="Barry K."/>
            <person name="de Vries R.P."/>
            <person name="Grigoriev I.V."/>
            <person name="Idnurm A."/>
        </authorList>
    </citation>
    <scope>NUCLEOTIDE SEQUENCE [LARGE SCALE GENOMIC DNA]</scope>
    <source>
        <strain evidence="2 3">CBS 101075</strain>
    </source>
</reference>
<name>A0A443I3G7_BYSSP</name>
<feature type="compositionally biased region" description="Basic and acidic residues" evidence="1">
    <location>
        <begin position="313"/>
        <end position="325"/>
    </location>
</feature>
<proteinExistence type="predicted"/>
<gene>
    <name evidence="2" type="ORF">C8Q69DRAFT_459412</name>
</gene>
<comment type="caution">
    <text evidence="2">The sequence shown here is derived from an EMBL/GenBank/DDBJ whole genome shotgun (WGS) entry which is preliminary data.</text>
</comment>
<dbReference type="AlphaFoldDB" id="A0A443I3G7"/>
<keyword evidence="3" id="KW-1185">Reference proteome</keyword>